<gene>
    <name evidence="1" type="ORF">H8R05_13515</name>
</gene>
<organism evidence="1 2">
    <name type="scientific">Anaerotruncus massiliensis</name>
    <name type="common">ex Togo et al. 2019</name>
    <dbReference type="NCBI Taxonomy" id="1673720"/>
    <lineage>
        <taxon>Bacteria</taxon>
        <taxon>Bacillati</taxon>
        <taxon>Bacillota</taxon>
        <taxon>Clostridia</taxon>
        <taxon>Eubacteriales</taxon>
        <taxon>Oscillospiraceae</taxon>
        <taxon>Anaerotruncus</taxon>
    </lineage>
</organism>
<sequence length="53" mass="6452">MFAVRKTKGYNGFNQMVSLYADGEWTAYTLDVNPFRYCGEYFNRETGDYYRRW</sequence>
<comment type="caution">
    <text evidence="1">The sequence shown here is derived from an EMBL/GenBank/DDBJ whole genome shotgun (WGS) entry which is preliminary data.</text>
</comment>
<keyword evidence="2" id="KW-1185">Reference proteome</keyword>
<reference evidence="1 2" key="1">
    <citation type="submission" date="2020-08" db="EMBL/GenBank/DDBJ databases">
        <authorList>
            <person name="Liu C."/>
            <person name="Sun Q."/>
        </authorList>
    </citation>
    <scope>NUCLEOTIDE SEQUENCE [LARGE SCALE GENOMIC DNA]</scope>
    <source>
        <strain evidence="1 2">22A2-44</strain>
    </source>
</reference>
<evidence type="ECO:0000313" key="1">
    <source>
        <dbReference type="EMBL" id="MBC3939925.1"/>
    </source>
</evidence>
<proteinExistence type="predicted"/>
<protein>
    <submittedName>
        <fullName evidence="1">Uncharacterized protein</fullName>
    </submittedName>
</protein>
<evidence type="ECO:0000313" key="2">
    <source>
        <dbReference type="Proteomes" id="UP000602181"/>
    </source>
</evidence>
<name>A0ABR7AHK1_9FIRM</name>
<accession>A0ABR7AHK1</accession>
<dbReference type="EMBL" id="JACOIH010000044">
    <property type="protein sequence ID" value="MBC3939925.1"/>
    <property type="molecule type" value="Genomic_DNA"/>
</dbReference>
<dbReference type="RefSeq" id="WP_158595729.1">
    <property type="nucleotide sequence ID" value="NZ_JACOIH010000044.1"/>
</dbReference>
<dbReference type="Proteomes" id="UP000602181">
    <property type="component" value="Unassembled WGS sequence"/>
</dbReference>